<sequence length="738" mass="78236">MSINAGTAVGDAGREFVAEFTFPRGALSAADVDDLARRWDAELATIVEEVARIGDPGLSPSDVLGARVTQDDLDHLARRYPGADVWPLSPLQRGLQFQAELAAAGRAAGAVDVYTAQAVVTLKGQVDADRLADAVREVFARHRVLRSSFVRVPSGEVVAVVPQTVDIPWRTVDLDAVSAARPDGDRGVADVAQVERATPFDLESGPLMRFVLVRSGARSTLVVTSHHILIDGWSSPLIMADLFALYATGQTYTGTVAAESGARGDYLDYLRYIAASDTEAGLAAWRSVLSAVDEPTLVGSGREATSDQLPRDHSVLLPPEITSAVDDLTRARGVTVSTVMQFAWAVLLSRITGQRTVVFGETVSGRPADLDGVETMVGLFINTLPAVADVDPNARAVDVLDALQASKVAVLDHQHLGLPELTALVGRGQLFDTLAVHESYPVDAQSLKQGADAGGIGIEDLDATDSTHYPLNLVTGVVGDRIELKLKYLPAAFDDRQVQVYSDALIRILTGVVADPTVEIGAISLRDDAEYRRAITPPVARTANTDSSLVELFGRSVLAHAGRPAVTDTATTVDYRELDDRSAAVAAALQARGVSAGDLVAVATSRDVDLVTSILGVLRCGAGYLPLDTTNPIDRLRFIVSDAAPSAVIIDDTTADVELWSELGSTPVVPVAQLLADGAGADARPVAIHPDSRAYVIYTSGSTGRPKGVEVTHRDVVTLMDTAADDFDVDETDVWTMF</sequence>
<dbReference type="Gene3D" id="3.40.50.12780">
    <property type="entry name" value="N-terminal domain of ligase-like"/>
    <property type="match status" value="1"/>
</dbReference>
<dbReference type="EMBL" id="PKJC01000019">
    <property type="protein sequence ID" value="PKZ63888.1"/>
    <property type="molecule type" value="Genomic_DNA"/>
</dbReference>
<proteinExistence type="predicted"/>
<dbReference type="PANTHER" id="PTHR45527:SF1">
    <property type="entry name" value="FATTY ACID SYNTHASE"/>
    <property type="match status" value="1"/>
</dbReference>
<feature type="non-terminal residue" evidence="3">
    <location>
        <position position="738"/>
    </location>
</feature>
<reference evidence="3 4" key="1">
    <citation type="submission" date="2017-12" db="EMBL/GenBank/DDBJ databases">
        <title>Phylogenetic diversity of female urinary microbiome.</title>
        <authorList>
            <person name="Thomas-White K."/>
            <person name="Wolfe A.J."/>
        </authorList>
    </citation>
    <scope>NUCLEOTIDE SEQUENCE [LARGE SCALE GENOMIC DNA]</scope>
    <source>
        <strain evidence="3 4">UMB0777</strain>
    </source>
</reference>
<evidence type="ECO:0000259" key="2">
    <source>
        <dbReference type="Pfam" id="PF00668"/>
    </source>
</evidence>
<dbReference type="Proteomes" id="UP000234662">
    <property type="component" value="Unassembled WGS sequence"/>
</dbReference>
<protein>
    <submittedName>
        <fullName evidence="3">Non-ribosomal peptide synthetase</fullName>
    </submittedName>
</protein>
<evidence type="ECO:0000313" key="4">
    <source>
        <dbReference type="Proteomes" id="UP000234662"/>
    </source>
</evidence>
<dbReference type="GO" id="GO:0043041">
    <property type="term" value="P:amino acid activation for nonribosomal peptide biosynthetic process"/>
    <property type="evidence" value="ECO:0007669"/>
    <property type="project" value="TreeGrafter"/>
</dbReference>
<dbReference type="PROSITE" id="PS00455">
    <property type="entry name" value="AMP_BINDING"/>
    <property type="match status" value="1"/>
</dbReference>
<dbReference type="InterPro" id="IPR020845">
    <property type="entry name" value="AMP-binding_CS"/>
</dbReference>
<dbReference type="InterPro" id="IPR000873">
    <property type="entry name" value="AMP-dep_synth/lig_dom"/>
</dbReference>
<dbReference type="GO" id="GO:0005737">
    <property type="term" value="C:cytoplasm"/>
    <property type="evidence" value="ECO:0007669"/>
    <property type="project" value="TreeGrafter"/>
</dbReference>
<dbReference type="Pfam" id="PF00668">
    <property type="entry name" value="Condensation"/>
    <property type="match status" value="1"/>
</dbReference>
<dbReference type="GO" id="GO:0044550">
    <property type="term" value="P:secondary metabolite biosynthetic process"/>
    <property type="evidence" value="ECO:0007669"/>
    <property type="project" value="TreeGrafter"/>
</dbReference>
<dbReference type="InterPro" id="IPR001242">
    <property type="entry name" value="Condensation_dom"/>
</dbReference>
<comment type="caution">
    <text evidence="3">The sequence shown here is derived from an EMBL/GenBank/DDBJ whole genome shotgun (WGS) entry which is preliminary data.</text>
</comment>
<dbReference type="Gene3D" id="3.30.559.10">
    <property type="entry name" value="Chloramphenicol acetyltransferase-like domain"/>
    <property type="match status" value="1"/>
</dbReference>
<dbReference type="GO" id="GO:0031177">
    <property type="term" value="F:phosphopantetheine binding"/>
    <property type="evidence" value="ECO:0007669"/>
    <property type="project" value="TreeGrafter"/>
</dbReference>
<dbReference type="AlphaFoldDB" id="A0A2I1R453"/>
<dbReference type="SUPFAM" id="SSF56801">
    <property type="entry name" value="Acetyl-CoA synthetase-like"/>
    <property type="match status" value="1"/>
</dbReference>
<accession>A0A2I1R453</accession>
<feature type="domain" description="AMP-dependent synthetase/ligase" evidence="1">
    <location>
        <begin position="556"/>
        <end position="737"/>
    </location>
</feature>
<dbReference type="SUPFAM" id="SSF52777">
    <property type="entry name" value="CoA-dependent acyltransferases"/>
    <property type="match status" value="2"/>
</dbReference>
<dbReference type="UniPathway" id="UPA00011"/>
<name>A0A2I1R453_9ACTN</name>
<dbReference type="Gene3D" id="3.30.559.30">
    <property type="entry name" value="Nonribosomal peptide synthetase, condensation domain"/>
    <property type="match status" value="1"/>
</dbReference>
<dbReference type="GO" id="GO:0008610">
    <property type="term" value="P:lipid biosynthetic process"/>
    <property type="evidence" value="ECO:0007669"/>
    <property type="project" value="UniProtKB-ARBA"/>
</dbReference>
<evidence type="ECO:0000259" key="1">
    <source>
        <dbReference type="Pfam" id="PF00501"/>
    </source>
</evidence>
<feature type="domain" description="Condensation" evidence="2">
    <location>
        <begin position="84"/>
        <end position="532"/>
    </location>
</feature>
<dbReference type="PANTHER" id="PTHR45527">
    <property type="entry name" value="NONRIBOSOMAL PEPTIDE SYNTHETASE"/>
    <property type="match status" value="1"/>
</dbReference>
<dbReference type="Pfam" id="PF00501">
    <property type="entry name" value="AMP-binding"/>
    <property type="match status" value="1"/>
</dbReference>
<gene>
    <name evidence="3" type="ORF">CYJ73_19605</name>
</gene>
<organism evidence="3 4">
    <name type="scientific">Gordonia terrae</name>
    <dbReference type="NCBI Taxonomy" id="2055"/>
    <lineage>
        <taxon>Bacteria</taxon>
        <taxon>Bacillati</taxon>
        <taxon>Actinomycetota</taxon>
        <taxon>Actinomycetes</taxon>
        <taxon>Mycobacteriales</taxon>
        <taxon>Gordoniaceae</taxon>
        <taxon>Gordonia</taxon>
    </lineage>
</organism>
<dbReference type="GO" id="GO:0003824">
    <property type="term" value="F:catalytic activity"/>
    <property type="evidence" value="ECO:0007669"/>
    <property type="project" value="InterPro"/>
</dbReference>
<evidence type="ECO:0000313" key="3">
    <source>
        <dbReference type="EMBL" id="PKZ63888.1"/>
    </source>
</evidence>
<dbReference type="InterPro" id="IPR023213">
    <property type="entry name" value="CAT-like_dom_sf"/>
</dbReference>
<dbReference type="InterPro" id="IPR042099">
    <property type="entry name" value="ANL_N_sf"/>
</dbReference>